<keyword evidence="1" id="KW-0812">Transmembrane</keyword>
<name>A0A9W7DWW6_9STRA</name>
<proteinExistence type="predicted"/>
<evidence type="ECO:0000313" key="2">
    <source>
        <dbReference type="EMBL" id="GMH59434.1"/>
    </source>
</evidence>
<comment type="caution">
    <text evidence="2">The sequence shown here is derived from an EMBL/GenBank/DDBJ whole genome shotgun (WGS) entry which is preliminary data.</text>
</comment>
<sequence>MTMKLSNLKSSIHYATLQRIAEISFAFGAVIQALAFVSGYQSTIAIVSLTSGIITAATNLASMSIELDCNAESRAQTGEFYGFKPLQSMPRTILVCILHVVMSSSHLALALANVESSATIVIYLCAEFF</sequence>
<evidence type="ECO:0000313" key="3">
    <source>
        <dbReference type="Proteomes" id="UP001165122"/>
    </source>
</evidence>
<reference evidence="3" key="1">
    <citation type="journal article" date="2023" name="Commun. Biol.">
        <title>Genome analysis of Parmales, the sister group of diatoms, reveals the evolutionary specialization of diatoms from phago-mixotrophs to photoautotrophs.</title>
        <authorList>
            <person name="Ban H."/>
            <person name="Sato S."/>
            <person name="Yoshikawa S."/>
            <person name="Yamada K."/>
            <person name="Nakamura Y."/>
            <person name="Ichinomiya M."/>
            <person name="Sato N."/>
            <person name="Blanc-Mathieu R."/>
            <person name="Endo H."/>
            <person name="Kuwata A."/>
            <person name="Ogata H."/>
        </authorList>
    </citation>
    <scope>NUCLEOTIDE SEQUENCE [LARGE SCALE GENOMIC DNA]</scope>
    <source>
        <strain evidence="3">NIES 3700</strain>
    </source>
</reference>
<dbReference type="EMBL" id="BRXW01000489">
    <property type="protein sequence ID" value="GMH59434.1"/>
    <property type="molecule type" value="Genomic_DNA"/>
</dbReference>
<protein>
    <submittedName>
        <fullName evidence="2">Uncharacterized protein</fullName>
    </submittedName>
</protein>
<evidence type="ECO:0000256" key="1">
    <source>
        <dbReference type="SAM" id="Phobius"/>
    </source>
</evidence>
<feature type="transmembrane region" description="Helical" evidence="1">
    <location>
        <begin position="20"/>
        <end position="38"/>
    </location>
</feature>
<keyword evidence="3" id="KW-1185">Reference proteome</keyword>
<keyword evidence="1" id="KW-0472">Membrane</keyword>
<accession>A0A9W7DWW6</accession>
<feature type="transmembrane region" description="Helical" evidence="1">
    <location>
        <begin position="44"/>
        <end position="65"/>
    </location>
</feature>
<organism evidence="2 3">
    <name type="scientific">Triparma laevis f. longispina</name>
    <dbReference type="NCBI Taxonomy" id="1714387"/>
    <lineage>
        <taxon>Eukaryota</taxon>
        <taxon>Sar</taxon>
        <taxon>Stramenopiles</taxon>
        <taxon>Ochrophyta</taxon>
        <taxon>Bolidophyceae</taxon>
        <taxon>Parmales</taxon>
        <taxon>Triparmaceae</taxon>
        <taxon>Triparma</taxon>
    </lineage>
</organism>
<gene>
    <name evidence="2" type="ORF">TrLO_g10041</name>
</gene>
<keyword evidence="1" id="KW-1133">Transmembrane helix</keyword>
<dbReference type="Proteomes" id="UP001165122">
    <property type="component" value="Unassembled WGS sequence"/>
</dbReference>
<dbReference type="AlphaFoldDB" id="A0A9W7DWW6"/>